<evidence type="ECO:0000313" key="3">
    <source>
        <dbReference type="Proteomes" id="UP000228947"/>
    </source>
</evidence>
<gene>
    <name evidence="1" type="ORF">CUN49_08825</name>
    <name evidence="2" type="ORF">CUN50_00600</name>
</gene>
<dbReference type="Proteomes" id="UP000229681">
    <property type="component" value="Unassembled WGS sequence"/>
</dbReference>
<proteinExistence type="predicted"/>
<comment type="caution">
    <text evidence="1">The sequence shown here is derived from an EMBL/GenBank/DDBJ whole genome shotgun (WGS) entry which is preliminary data.</text>
</comment>
<organism evidence="1 4">
    <name type="scientific">Candidatus Thermofonsia Clade 1 bacterium</name>
    <dbReference type="NCBI Taxonomy" id="2364210"/>
    <lineage>
        <taxon>Bacteria</taxon>
        <taxon>Bacillati</taxon>
        <taxon>Chloroflexota</taxon>
        <taxon>Candidatus Thermofontia</taxon>
        <taxon>Candidatus Thermofonsia Clade 1</taxon>
    </lineage>
</organism>
<protein>
    <submittedName>
        <fullName evidence="1">Uncharacterized protein</fullName>
    </submittedName>
</protein>
<evidence type="ECO:0000313" key="1">
    <source>
        <dbReference type="EMBL" id="PJF35772.1"/>
    </source>
</evidence>
<reference evidence="3 4" key="1">
    <citation type="submission" date="2017-11" db="EMBL/GenBank/DDBJ databases">
        <title>Evolution of Phototrophy in the Chloroflexi Phylum Driven by Horizontal Gene Transfer.</title>
        <authorList>
            <person name="Ward L.M."/>
            <person name="Hemp J."/>
            <person name="Shih P.M."/>
            <person name="Mcglynn S.E."/>
            <person name="Fischer W."/>
        </authorList>
    </citation>
    <scope>NUCLEOTIDE SEQUENCE [LARGE SCALE GENOMIC DNA]</scope>
    <source>
        <strain evidence="2">CP1_1M</strain>
        <strain evidence="1">JP3_13</strain>
    </source>
</reference>
<dbReference type="AlphaFoldDB" id="A0A2M8PE02"/>
<dbReference type="Proteomes" id="UP000228947">
    <property type="component" value="Unassembled WGS sequence"/>
</dbReference>
<evidence type="ECO:0000313" key="4">
    <source>
        <dbReference type="Proteomes" id="UP000229681"/>
    </source>
</evidence>
<dbReference type="EMBL" id="PGTM01000112">
    <property type="protein sequence ID" value="PJF35772.1"/>
    <property type="molecule type" value="Genomic_DNA"/>
</dbReference>
<sequence length="108" mass="12567">MQSRSSYHILYVPPELSAEWLLVAARRYWQEFRPIVLSAPELLTLLPGRAALNVTVIARRDFATALLDDLRRRVPRARFDPLVYDTYHELQMTLDGRAALRQRFGTPE</sequence>
<name>A0A2M8PE02_9CHLR</name>
<dbReference type="EMBL" id="PGTL01000001">
    <property type="protein sequence ID" value="PJF43454.1"/>
    <property type="molecule type" value="Genomic_DNA"/>
</dbReference>
<evidence type="ECO:0000313" key="2">
    <source>
        <dbReference type="EMBL" id="PJF43454.1"/>
    </source>
</evidence>
<accession>A0A2M8PE02</accession>